<dbReference type="AlphaFoldDB" id="A0A382H7G9"/>
<protein>
    <submittedName>
        <fullName evidence="1">Uncharacterized protein</fullName>
    </submittedName>
</protein>
<gene>
    <name evidence="1" type="ORF">METZ01_LOCUS236090</name>
</gene>
<accession>A0A382H7G9</accession>
<name>A0A382H7G9_9ZZZZ</name>
<evidence type="ECO:0000313" key="1">
    <source>
        <dbReference type="EMBL" id="SVB83236.1"/>
    </source>
</evidence>
<organism evidence="1">
    <name type="scientific">marine metagenome</name>
    <dbReference type="NCBI Taxonomy" id="408172"/>
    <lineage>
        <taxon>unclassified sequences</taxon>
        <taxon>metagenomes</taxon>
        <taxon>ecological metagenomes</taxon>
    </lineage>
</organism>
<reference evidence="1" key="1">
    <citation type="submission" date="2018-05" db="EMBL/GenBank/DDBJ databases">
        <authorList>
            <person name="Lanie J.A."/>
            <person name="Ng W.-L."/>
            <person name="Kazmierczak K.M."/>
            <person name="Andrzejewski T.M."/>
            <person name="Davidsen T.M."/>
            <person name="Wayne K.J."/>
            <person name="Tettelin H."/>
            <person name="Glass J.I."/>
            <person name="Rusch D."/>
            <person name="Podicherti R."/>
            <person name="Tsui H.-C.T."/>
            <person name="Winkler M.E."/>
        </authorList>
    </citation>
    <scope>NUCLEOTIDE SEQUENCE</scope>
</reference>
<proteinExistence type="predicted"/>
<sequence>MEKNNIECKVVLDSDYADGFPSRKIGNWFKSNSKFTELINDFKPDAVFVDRQRHFGLE</sequence>
<dbReference type="EMBL" id="UINC01059617">
    <property type="protein sequence ID" value="SVB83236.1"/>
    <property type="molecule type" value="Genomic_DNA"/>
</dbReference>
<feature type="non-terminal residue" evidence="1">
    <location>
        <position position="58"/>
    </location>
</feature>